<evidence type="ECO:0000313" key="10">
    <source>
        <dbReference type="Proteomes" id="UP000242258"/>
    </source>
</evidence>
<dbReference type="EMBL" id="MKEK01000001">
    <property type="protein sequence ID" value="OEY68618.1"/>
    <property type="molecule type" value="Genomic_DNA"/>
</dbReference>
<feature type="domain" description="Dyp-type peroxidase N-terminal" evidence="7">
    <location>
        <begin position="5"/>
        <end position="134"/>
    </location>
</feature>
<dbReference type="RefSeq" id="WP_070048185.1">
    <property type="nucleotide sequence ID" value="NZ_CBCSDO010000001.1"/>
</dbReference>
<dbReference type="PANTHER" id="PTHR30521">
    <property type="entry name" value="DEFERROCHELATASE/PEROXIDASE"/>
    <property type="match status" value="1"/>
</dbReference>
<dbReference type="PROSITE" id="PS51404">
    <property type="entry name" value="DYP_PEROXIDASE"/>
    <property type="match status" value="1"/>
</dbReference>
<dbReference type="STRING" id="1628148.BI198_02800"/>
<keyword evidence="5" id="KW-0408">Iron</keyword>
<dbReference type="InterPro" id="IPR048327">
    <property type="entry name" value="Dyp_perox_N"/>
</dbReference>
<feature type="domain" description="Dyp-type peroxidase C-terminal" evidence="8">
    <location>
        <begin position="138"/>
        <end position="301"/>
    </location>
</feature>
<evidence type="ECO:0000256" key="2">
    <source>
        <dbReference type="ARBA" id="ARBA00022559"/>
    </source>
</evidence>
<evidence type="ECO:0000313" key="9">
    <source>
        <dbReference type="EMBL" id="OEY68618.1"/>
    </source>
</evidence>
<dbReference type="Proteomes" id="UP000242258">
    <property type="component" value="Unassembled WGS sequence"/>
</dbReference>
<organism evidence="9 10">
    <name type="scientific">Rheinheimera salexigens</name>
    <dbReference type="NCBI Taxonomy" id="1628148"/>
    <lineage>
        <taxon>Bacteria</taxon>
        <taxon>Pseudomonadati</taxon>
        <taxon>Pseudomonadota</taxon>
        <taxon>Gammaproteobacteria</taxon>
        <taxon>Chromatiales</taxon>
        <taxon>Chromatiaceae</taxon>
        <taxon>Rheinheimera</taxon>
    </lineage>
</organism>
<evidence type="ECO:0000259" key="8">
    <source>
        <dbReference type="Pfam" id="PF20628"/>
    </source>
</evidence>
<dbReference type="PANTHER" id="PTHR30521:SF0">
    <property type="entry name" value="DYP-TYPE PEROXIDASE FAMILY PROTEIN"/>
    <property type="match status" value="1"/>
</dbReference>
<comment type="cofactor">
    <cofactor evidence="1">
        <name>heme b</name>
        <dbReference type="ChEBI" id="CHEBI:60344"/>
    </cofactor>
</comment>
<dbReference type="InterPro" id="IPR006314">
    <property type="entry name" value="Dyp_peroxidase"/>
</dbReference>
<evidence type="ECO:0000256" key="1">
    <source>
        <dbReference type="ARBA" id="ARBA00001970"/>
    </source>
</evidence>
<keyword evidence="2 9" id="KW-0575">Peroxidase</keyword>
<dbReference type="GO" id="GO:0005829">
    <property type="term" value="C:cytosol"/>
    <property type="evidence" value="ECO:0007669"/>
    <property type="project" value="TreeGrafter"/>
</dbReference>
<name>A0A1E7Q3J1_9GAMM</name>
<dbReference type="InterPro" id="IPR048328">
    <property type="entry name" value="Dyp_perox_C"/>
</dbReference>
<dbReference type="InterPro" id="IPR011008">
    <property type="entry name" value="Dimeric_a/b-barrel"/>
</dbReference>
<keyword evidence="4" id="KW-0560">Oxidoreductase</keyword>
<gene>
    <name evidence="9" type="ORF">BI198_02800</name>
</gene>
<dbReference type="AlphaFoldDB" id="A0A1E7Q3J1"/>
<accession>A0A1E7Q3J1</accession>
<sequence>MAREQLGICTEANLHGSYLLLNALEGHERQIRYKLARLPALIERLSDHFSEAMLTSVIAIGSNFWDSLYPDTRPLGLAPFPNPQHIDIELAATPIDLFIQIRSDRQDVTYIACQQVLQLLDGDVEIQDLIQGFRYLDGRNLTGFIDVVNPPKGRLKRQVALVNHELQPLLAAGSYVFVQQVIYDLKAWQQLTIAEQESVMGMSKVAGKELAEDLVSPDSHAVLTQSVGDEISTMLLRQNMPFAQLNQQGNIEVSFATTADALVTHLLRRLGSSDAAEIKMPDQLLHYCQFAFSAAFYAPSISFLELAINHQP</sequence>
<comment type="similarity">
    <text evidence="6">Belongs to the DyP-type peroxidase family.</text>
</comment>
<dbReference type="GO" id="GO:0046872">
    <property type="term" value="F:metal ion binding"/>
    <property type="evidence" value="ECO:0007669"/>
    <property type="project" value="UniProtKB-KW"/>
</dbReference>
<reference evidence="10" key="1">
    <citation type="submission" date="2016-09" db="EMBL/GenBank/DDBJ databases">
        <authorList>
            <person name="Wan X."/>
            <person name="Hou S."/>
        </authorList>
    </citation>
    <scope>NUCLEOTIDE SEQUENCE [LARGE SCALE GENOMIC DNA]</scope>
    <source>
        <strain evidence="10">KH87</strain>
    </source>
</reference>
<keyword evidence="3" id="KW-0479">Metal-binding</keyword>
<protein>
    <submittedName>
        <fullName evidence="9">Peroxidase</fullName>
    </submittedName>
</protein>
<dbReference type="NCBIfam" id="TIGR01413">
    <property type="entry name" value="Dyp_perox_fam"/>
    <property type="match status" value="1"/>
</dbReference>
<dbReference type="Pfam" id="PF20628">
    <property type="entry name" value="Dyp_perox_C"/>
    <property type="match status" value="1"/>
</dbReference>
<evidence type="ECO:0000259" key="7">
    <source>
        <dbReference type="Pfam" id="PF04261"/>
    </source>
</evidence>
<dbReference type="GO" id="GO:0004601">
    <property type="term" value="F:peroxidase activity"/>
    <property type="evidence" value="ECO:0007669"/>
    <property type="project" value="UniProtKB-KW"/>
</dbReference>
<comment type="caution">
    <text evidence="9">The sequence shown here is derived from an EMBL/GenBank/DDBJ whole genome shotgun (WGS) entry which is preliminary data.</text>
</comment>
<keyword evidence="10" id="KW-1185">Reference proteome</keyword>
<dbReference type="OrthoDB" id="3251355at2"/>
<dbReference type="SUPFAM" id="SSF54909">
    <property type="entry name" value="Dimeric alpha+beta barrel"/>
    <property type="match status" value="1"/>
</dbReference>
<evidence type="ECO:0000256" key="4">
    <source>
        <dbReference type="ARBA" id="ARBA00023002"/>
    </source>
</evidence>
<evidence type="ECO:0000256" key="3">
    <source>
        <dbReference type="ARBA" id="ARBA00022723"/>
    </source>
</evidence>
<evidence type="ECO:0000256" key="6">
    <source>
        <dbReference type="ARBA" id="ARBA00025737"/>
    </source>
</evidence>
<proteinExistence type="inferred from homology"/>
<dbReference type="Pfam" id="PF04261">
    <property type="entry name" value="Dyp_perox_N"/>
    <property type="match status" value="1"/>
</dbReference>
<evidence type="ECO:0000256" key="5">
    <source>
        <dbReference type="ARBA" id="ARBA00023004"/>
    </source>
</evidence>
<dbReference type="GO" id="GO:0020037">
    <property type="term" value="F:heme binding"/>
    <property type="evidence" value="ECO:0007669"/>
    <property type="project" value="InterPro"/>
</dbReference>